<name>A0ACB8MML7_CITSI</name>
<dbReference type="Proteomes" id="UP000829398">
    <property type="component" value="Chromosome 3"/>
</dbReference>
<proteinExistence type="predicted"/>
<evidence type="ECO:0000313" key="2">
    <source>
        <dbReference type="Proteomes" id="UP000829398"/>
    </source>
</evidence>
<protein>
    <submittedName>
        <fullName evidence="1">Uncharacterized protein</fullName>
    </submittedName>
</protein>
<sequence length="1243" mass="140627">MSLPRHEIEKFTIGGDFSLWKLKMKALLVYQGLESALDEEDPEASTGSGIDDKMRQIQNRAHSTLILSLGDSILREISEEKTALGIWNKVETLCMKKSLAHRLFLKKKLYTFSMREVVTIQDHIDTFNKIILDLEGVENVKICDEDKAFFLLSSLPKSYEGFVNTMLYGRTTLTLEDVKASLSSKEIQKNCELETSNGEGLIARTEKKKDQKNKNQGKGHGNNQETADKKKKKRKCFYCRKEGHYIRDCFEKKKKESQEKSGDAAIASDDGSDGYQSADLLVALNSNIKGQWVIDSGCSFHLCPEKILFYKYEAVDGGRVLMGNNNVCNIVGIGSVKIKMFDGTIRSLHEVRHAPRLKRNLISLGMLDSLGYFFKSRTGGLEIRKGTEIVMKGVKENGLYVLQGSSVPVQEGVSAVSEEDRTKLWHLRLGHMSIKGLQELSKQGLLGGDRIQQLEFCENCIFGKSHRSKFNKGEHMSKQVLDYAHTDLWGPAQVPSLSGGRYFMSLIDDYSRKVWIYILKTKDQALEKFKVWKSLVENQSGFKLKCLRTDNGLEFCNKVFEEYCQKHGIKRHKTVRFTPQQNGLAERMNRTLVDKTRCMLINSKLPMSFWAEAVNTASYLVNRSPSSAIGFKTPEELWNGKPANYQNLRVFGCPAYLHINQGKLEARALKGVFVGYPDGVKGYKIWCKDQGKCIVSRDVVFHESVLLKESAEHDAGLQDNPAANKQSGSETSKVKVELLTDKCSEKEAAFDDERATAESEEHEVSELPQADLQSYQLARDRVRREVRAPVRYGYADLIAYALLCADEVTIEKPANFSEAMESVHCDKWLEAMQDEIESLQRNQTWTLIPNPGNKRLISCKWIFKRNEGIPDVELPNINLKDLSVKERRIMFVCCISPCMDSSNPLDSGTEDQGGVAYLLLYVDDMLIASKYKSEIERLKNLLKAEFEMKDLGNAKRIIGMDIIRDRSAGTLFLSQEKYIKKFLERFEMQDCKPVQTPLGPQFKLSAAPTSEDESQMNEFPYAHAVGSLMYAMVCTRSDIAYAVSVVSRYLNCPGKVHWNAVKWIMRYLKGSFTCGLLYGKTKSDKIKVMGFVDSDFAGDLDKRKSTSGYMFVLNSCLISWKSSLQSVVALSSTEAEFIATTEAVKEAMWLRGLLNELWLNQKIVQVFCDNQSAIHLVKNQMYHERTKHIDVKLQFIRDEVGKGTVVVSKIHTNVNPADALTKSLPTAKFEFCVNLMGIMPKSN</sequence>
<accession>A0ACB8MML7</accession>
<keyword evidence="2" id="KW-1185">Reference proteome</keyword>
<evidence type="ECO:0000313" key="1">
    <source>
        <dbReference type="EMBL" id="KAH9786649.1"/>
    </source>
</evidence>
<organism evidence="1 2">
    <name type="scientific">Citrus sinensis</name>
    <name type="common">Sweet orange</name>
    <name type="synonym">Citrus aurantium var. sinensis</name>
    <dbReference type="NCBI Taxonomy" id="2711"/>
    <lineage>
        <taxon>Eukaryota</taxon>
        <taxon>Viridiplantae</taxon>
        <taxon>Streptophyta</taxon>
        <taxon>Embryophyta</taxon>
        <taxon>Tracheophyta</taxon>
        <taxon>Spermatophyta</taxon>
        <taxon>Magnoliopsida</taxon>
        <taxon>eudicotyledons</taxon>
        <taxon>Gunneridae</taxon>
        <taxon>Pentapetalae</taxon>
        <taxon>rosids</taxon>
        <taxon>malvids</taxon>
        <taxon>Sapindales</taxon>
        <taxon>Rutaceae</taxon>
        <taxon>Aurantioideae</taxon>
        <taxon>Citrus</taxon>
    </lineage>
</organism>
<dbReference type="EMBL" id="CM039172">
    <property type="protein sequence ID" value="KAH9786649.1"/>
    <property type="molecule type" value="Genomic_DNA"/>
</dbReference>
<reference evidence="2" key="1">
    <citation type="journal article" date="2023" name="Hortic. Res.">
        <title>A chromosome-level phased genome enabling allele-level studies in sweet orange: a case study on citrus Huanglongbing tolerance.</title>
        <authorList>
            <person name="Wu B."/>
            <person name="Yu Q."/>
            <person name="Deng Z."/>
            <person name="Duan Y."/>
            <person name="Luo F."/>
            <person name="Gmitter F. Jr."/>
        </authorList>
    </citation>
    <scope>NUCLEOTIDE SEQUENCE [LARGE SCALE GENOMIC DNA]</scope>
    <source>
        <strain evidence="2">cv. Valencia</strain>
    </source>
</reference>
<gene>
    <name evidence="1" type="ORF">KPL71_010329</name>
</gene>
<comment type="caution">
    <text evidence="1">The sequence shown here is derived from an EMBL/GenBank/DDBJ whole genome shotgun (WGS) entry which is preliminary data.</text>
</comment>